<dbReference type="AlphaFoldDB" id="A0AAW2G8V6"/>
<evidence type="ECO:0000256" key="1">
    <source>
        <dbReference type="SAM" id="MobiDB-lite"/>
    </source>
</evidence>
<accession>A0AAW2G8V6</accession>
<dbReference type="EMBL" id="JADYXP020000005">
    <property type="protein sequence ID" value="KAL0124656.1"/>
    <property type="molecule type" value="Genomic_DNA"/>
</dbReference>
<gene>
    <name evidence="2" type="ORF">PUN28_006487</name>
</gene>
<keyword evidence="3" id="KW-1185">Reference proteome</keyword>
<dbReference type="Proteomes" id="UP001430953">
    <property type="component" value="Unassembled WGS sequence"/>
</dbReference>
<evidence type="ECO:0000313" key="3">
    <source>
        <dbReference type="Proteomes" id="UP001430953"/>
    </source>
</evidence>
<feature type="compositionally biased region" description="Basic residues" evidence="1">
    <location>
        <begin position="65"/>
        <end position="74"/>
    </location>
</feature>
<feature type="compositionally biased region" description="Acidic residues" evidence="1">
    <location>
        <begin position="45"/>
        <end position="55"/>
    </location>
</feature>
<comment type="caution">
    <text evidence="2">The sequence shown here is derived from an EMBL/GenBank/DDBJ whole genome shotgun (WGS) entry which is preliminary data.</text>
</comment>
<organism evidence="2 3">
    <name type="scientific">Cardiocondyla obscurior</name>
    <dbReference type="NCBI Taxonomy" id="286306"/>
    <lineage>
        <taxon>Eukaryota</taxon>
        <taxon>Metazoa</taxon>
        <taxon>Ecdysozoa</taxon>
        <taxon>Arthropoda</taxon>
        <taxon>Hexapoda</taxon>
        <taxon>Insecta</taxon>
        <taxon>Pterygota</taxon>
        <taxon>Neoptera</taxon>
        <taxon>Endopterygota</taxon>
        <taxon>Hymenoptera</taxon>
        <taxon>Apocrita</taxon>
        <taxon>Aculeata</taxon>
        <taxon>Formicoidea</taxon>
        <taxon>Formicidae</taxon>
        <taxon>Myrmicinae</taxon>
        <taxon>Cardiocondyla</taxon>
    </lineage>
</organism>
<name>A0AAW2G8V6_9HYME</name>
<feature type="region of interest" description="Disordered" evidence="1">
    <location>
        <begin position="1"/>
        <end position="103"/>
    </location>
</feature>
<sequence>MRVTSAQAAATRSSERLDPHKRSTQLDFLEKIPSAGMRLPRGDSHEEEEEEEEAEVAAKTESRMKQMRRRRKTASMKNEGKARMKKGEEAGGRGGGRIRSNGRRIRRFEGRIRLWRWS</sequence>
<proteinExistence type="predicted"/>
<protein>
    <submittedName>
        <fullName evidence="2">Uncharacterized protein</fullName>
    </submittedName>
</protein>
<feature type="compositionally biased region" description="Basic and acidic residues" evidence="1">
    <location>
        <begin position="78"/>
        <end position="91"/>
    </location>
</feature>
<evidence type="ECO:0000313" key="2">
    <source>
        <dbReference type="EMBL" id="KAL0124656.1"/>
    </source>
</evidence>
<reference evidence="2 3" key="1">
    <citation type="submission" date="2023-03" db="EMBL/GenBank/DDBJ databases">
        <title>High recombination rates correlate with genetic variation in Cardiocondyla obscurior ants.</title>
        <authorList>
            <person name="Errbii M."/>
        </authorList>
    </citation>
    <scope>NUCLEOTIDE SEQUENCE [LARGE SCALE GENOMIC DNA]</scope>
    <source>
        <strain evidence="2">Alpha-2009</strain>
        <tissue evidence="2">Whole body</tissue>
    </source>
</reference>
<feature type="compositionally biased region" description="Polar residues" evidence="1">
    <location>
        <begin position="1"/>
        <end position="12"/>
    </location>
</feature>